<organism evidence="1 2">
    <name type="scientific">Solanum verrucosum</name>
    <dbReference type="NCBI Taxonomy" id="315347"/>
    <lineage>
        <taxon>Eukaryota</taxon>
        <taxon>Viridiplantae</taxon>
        <taxon>Streptophyta</taxon>
        <taxon>Embryophyta</taxon>
        <taxon>Tracheophyta</taxon>
        <taxon>Spermatophyta</taxon>
        <taxon>Magnoliopsida</taxon>
        <taxon>eudicotyledons</taxon>
        <taxon>Gunneridae</taxon>
        <taxon>Pentapetalae</taxon>
        <taxon>asterids</taxon>
        <taxon>lamiids</taxon>
        <taxon>Solanales</taxon>
        <taxon>Solanaceae</taxon>
        <taxon>Solanoideae</taxon>
        <taxon>Solaneae</taxon>
        <taxon>Solanum</taxon>
    </lineage>
</organism>
<dbReference type="Proteomes" id="UP001234989">
    <property type="component" value="Chromosome 5"/>
</dbReference>
<gene>
    <name evidence="1" type="ORF">MTR67_024130</name>
</gene>
<dbReference type="AlphaFoldDB" id="A0AAF0TY98"/>
<sequence length="45" mass="5419">MMEQWEDTMEEKDSCKGTRSRFFLAHPIQGCKKLCQSLRQMPEKR</sequence>
<accession>A0AAF0TY98</accession>
<reference evidence="1" key="1">
    <citation type="submission" date="2023-08" db="EMBL/GenBank/DDBJ databases">
        <title>A de novo genome assembly of Solanum verrucosum Schlechtendal, a Mexican diploid species geographically isolated from the other diploid A-genome species in potato relatives.</title>
        <authorList>
            <person name="Hosaka K."/>
        </authorList>
    </citation>
    <scope>NUCLEOTIDE SEQUENCE</scope>
    <source>
        <tissue evidence="1">Young leaves</tissue>
    </source>
</reference>
<proteinExistence type="predicted"/>
<name>A0AAF0TY98_SOLVR</name>
<evidence type="ECO:0000313" key="1">
    <source>
        <dbReference type="EMBL" id="WMV30745.1"/>
    </source>
</evidence>
<protein>
    <submittedName>
        <fullName evidence="1">Uncharacterized protein</fullName>
    </submittedName>
</protein>
<evidence type="ECO:0000313" key="2">
    <source>
        <dbReference type="Proteomes" id="UP001234989"/>
    </source>
</evidence>
<dbReference type="EMBL" id="CP133616">
    <property type="protein sequence ID" value="WMV30745.1"/>
    <property type="molecule type" value="Genomic_DNA"/>
</dbReference>
<keyword evidence="2" id="KW-1185">Reference proteome</keyword>